<dbReference type="InterPro" id="IPR049736">
    <property type="entry name" value="PqiC"/>
</dbReference>
<dbReference type="SUPFAM" id="SSF159594">
    <property type="entry name" value="XCC0632-like"/>
    <property type="match status" value="1"/>
</dbReference>
<dbReference type="InterPro" id="IPR005586">
    <property type="entry name" value="ABC_trans_aux"/>
</dbReference>
<dbReference type="NCBIfam" id="NF033620">
    <property type="entry name" value="pqiC"/>
    <property type="match status" value="1"/>
</dbReference>
<dbReference type="PROSITE" id="PS51257">
    <property type="entry name" value="PROKAR_LIPOPROTEIN"/>
    <property type="match status" value="1"/>
</dbReference>
<comment type="caution">
    <text evidence="2">The sequence shown here is derived from an EMBL/GenBank/DDBJ whole genome shotgun (WGS) entry which is preliminary data.</text>
</comment>
<evidence type="ECO:0000313" key="3">
    <source>
        <dbReference type="Proteomes" id="UP000092665"/>
    </source>
</evidence>
<gene>
    <name evidence="2" type="ORF">Phpb_02631</name>
</gene>
<proteinExistence type="predicted"/>
<protein>
    <recommendedName>
        <fullName evidence="1">ABC-type transport auxiliary lipoprotein component domain-containing protein</fullName>
    </recommendedName>
</protein>
<evidence type="ECO:0000259" key="1">
    <source>
        <dbReference type="Pfam" id="PF03886"/>
    </source>
</evidence>
<keyword evidence="3" id="KW-1185">Reference proteome</keyword>
<dbReference type="PATRIC" id="fig|29488.15.peg.2902"/>
<feature type="domain" description="ABC-type transport auxiliary lipoprotein component" evidence="1">
    <location>
        <begin position="25"/>
        <end position="183"/>
    </location>
</feature>
<dbReference type="Gene3D" id="3.40.50.10610">
    <property type="entry name" value="ABC-type transport auxiliary lipoprotein component"/>
    <property type="match status" value="1"/>
</dbReference>
<dbReference type="AlphaFoldDB" id="A0A1B8YGL9"/>
<dbReference type="EMBL" id="LOIC01000072">
    <property type="protein sequence ID" value="OCA54187.1"/>
    <property type="molecule type" value="Genomic_DNA"/>
</dbReference>
<name>A0A1B8YGL9_9GAMM</name>
<organism evidence="2 3">
    <name type="scientific">Photorhabdus namnaonensis</name>
    <dbReference type="NCBI Taxonomy" id="1851568"/>
    <lineage>
        <taxon>Bacteria</taxon>
        <taxon>Pseudomonadati</taxon>
        <taxon>Pseudomonadota</taxon>
        <taxon>Gammaproteobacteria</taxon>
        <taxon>Enterobacterales</taxon>
        <taxon>Morganellaceae</taxon>
        <taxon>Photorhabdus</taxon>
    </lineage>
</organism>
<dbReference type="Pfam" id="PF03886">
    <property type="entry name" value="ABC_trans_aux"/>
    <property type="match status" value="1"/>
</dbReference>
<dbReference type="RefSeq" id="WP_082302576.1">
    <property type="nucleotide sequence ID" value="NZ_CAWMQN010000072.1"/>
</dbReference>
<sequence length="190" mass="21251">MMRRVALILVIFISACSRQPEKTYYQLPVVTIASQKSAIVQHDRQLWVQRVMLSDYLSSSGVVYQSSDVSYISAANHLWASPLEQQLQQVLVAELTIALPQRLVSAQPVVNKPDTLDVTVTSFHGRYDGKVILQGYWTLTCQGSEASVIKQPFNIELKQEEDGYDDLVRTLAKGWSQLAQAIASQLIPQS</sequence>
<dbReference type="Proteomes" id="UP000092665">
    <property type="component" value="Unassembled WGS sequence"/>
</dbReference>
<reference evidence="3" key="1">
    <citation type="submission" date="2015-11" db="EMBL/GenBank/DDBJ databases">
        <authorList>
            <person name="Tobias N.J."/>
            <person name="Mishra B."/>
            <person name="Gupta D.K."/>
            <person name="Thines M."/>
            <person name="Stinear T.P."/>
            <person name="Bode H.B."/>
        </authorList>
    </citation>
    <scope>NUCLEOTIDE SEQUENCE [LARGE SCALE GENOMIC DNA]</scope>
    <source>
        <strain evidence="3">PB45.5</strain>
    </source>
</reference>
<accession>A0A1B8YGL9</accession>
<evidence type="ECO:0000313" key="2">
    <source>
        <dbReference type="EMBL" id="OCA54187.1"/>
    </source>
</evidence>